<comment type="caution">
    <text evidence="2">The sequence shown here is derived from an EMBL/GenBank/DDBJ whole genome shotgun (WGS) entry which is preliminary data.</text>
</comment>
<protein>
    <submittedName>
        <fullName evidence="2">N-acetylmuramoyl-L-alanine amidase</fullName>
    </submittedName>
</protein>
<proteinExistence type="predicted"/>
<dbReference type="InterPro" id="IPR002502">
    <property type="entry name" value="Amidase_domain"/>
</dbReference>
<evidence type="ECO:0000313" key="3">
    <source>
        <dbReference type="Proteomes" id="UP000290657"/>
    </source>
</evidence>
<dbReference type="RefSeq" id="WP_128997189.1">
    <property type="nucleotide sequence ID" value="NZ_PDKN01000012.1"/>
</dbReference>
<evidence type="ECO:0000259" key="1">
    <source>
        <dbReference type="SMART" id="SM00644"/>
    </source>
</evidence>
<name>A0A4Q0XLU5_9BACT</name>
<dbReference type="AlphaFoldDB" id="A0A4Q0XLU5"/>
<dbReference type="SMART" id="SM00644">
    <property type="entry name" value="Ami_2"/>
    <property type="match status" value="1"/>
</dbReference>
<organism evidence="2 3">
    <name type="scientific">Candidatus Marinarcus aquaticus</name>
    <dbReference type="NCBI Taxonomy" id="2044504"/>
    <lineage>
        <taxon>Bacteria</taxon>
        <taxon>Pseudomonadati</taxon>
        <taxon>Campylobacterota</taxon>
        <taxon>Epsilonproteobacteria</taxon>
        <taxon>Campylobacterales</taxon>
        <taxon>Arcobacteraceae</taxon>
        <taxon>Candidatus Marinarcus</taxon>
    </lineage>
</organism>
<dbReference type="OrthoDB" id="8754850at2"/>
<accession>A0A4Q0XLU5</accession>
<keyword evidence="3" id="KW-1185">Reference proteome</keyword>
<dbReference type="CDD" id="cd06583">
    <property type="entry name" value="PGRP"/>
    <property type="match status" value="1"/>
</dbReference>
<dbReference type="InterPro" id="IPR036505">
    <property type="entry name" value="Amidase/PGRP_sf"/>
</dbReference>
<dbReference type="GO" id="GO:0008745">
    <property type="term" value="F:N-acetylmuramoyl-L-alanine amidase activity"/>
    <property type="evidence" value="ECO:0007669"/>
    <property type="project" value="InterPro"/>
</dbReference>
<sequence>MKRSYPGVIIHCSESHFGNAQEIELWHRQRGWDGIGYHLVILNGHVENNTYLEFMNGQIEMGRDWDKAGAHAKGYNDYLGICLIGNEQFSTRQYEALQTVLNSLVQQYDWTKENILFHYEVSSKSCPNFDKEWFLENFMPALV</sequence>
<dbReference type="Gene3D" id="3.40.80.10">
    <property type="entry name" value="Peptidoglycan recognition protein-like"/>
    <property type="match status" value="1"/>
</dbReference>
<evidence type="ECO:0000313" key="2">
    <source>
        <dbReference type="EMBL" id="RXJ53762.1"/>
    </source>
</evidence>
<dbReference type="Pfam" id="PF01510">
    <property type="entry name" value="Amidase_2"/>
    <property type="match status" value="1"/>
</dbReference>
<dbReference type="GO" id="GO:0009253">
    <property type="term" value="P:peptidoglycan catabolic process"/>
    <property type="evidence" value="ECO:0007669"/>
    <property type="project" value="InterPro"/>
</dbReference>
<dbReference type="SUPFAM" id="SSF55846">
    <property type="entry name" value="N-acetylmuramoyl-L-alanine amidase-like"/>
    <property type="match status" value="1"/>
</dbReference>
<dbReference type="InterPro" id="IPR015510">
    <property type="entry name" value="PGRP"/>
</dbReference>
<dbReference type="PANTHER" id="PTHR11022">
    <property type="entry name" value="PEPTIDOGLYCAN RECOGNITION PROTEIN"/>
    <property type="match status" value="1"/>
</dbReference>
<feature type="domain" description="N-acetylmuramoyl-L-alanine amidase" evidence="1">
    <location>
        <begin position="2"/>
        <end position="128"/>
    </location>
</feature>
<reference evidence="2 3" key="1">
    <citation type="submission" date="2017-10" db="EMBL/GenBank/DDBJ databases">
        <title>Genomics of the genus Arcobacter.</title>
        <authorList>
            <person name="Perez-Cataluna A."/>
            <person name="Figueras M.J."/>
        </authorList>
    </citation>
    <scope>NUCLEOTIDE SEQUENCE [LARGE SCALE GENOMIC DNA]</scope>
    <source>
        <strain evidence="2 3">CECT 8987</strain>
    </source>
</reference>
<dbReference type="PANTHER" id="PTHR11022:SF41">
    <property type="entry name" value="PEPTIDOGLYCAN-RECOGNITION PROTEIN LC-RELATED"/>
    <property type="match status" value="1"/>
</dbReference>
<dbReference type="EMBL" id="PDKN01000012">
    <property type="protein sequence ID" value="RXJ53762.1"/>
    <property type="molecule type" value="Genomic_DNA"/>
</dbReference>
<dbReference type="Proteomes" id="UP000290657">
    <property type="component" value="Unassembled WGS sequence"/>
</dbReference>
<gene>
    <name evidence="2" type="ORF">CRV04_12460</name>
</gene>